<keyword evidence="10" id="KW-0539">Nucleus</keyword>
<feature type="compositionally biased region" description="Acidic residues" evidence="13">
    <location>
        <begin position="171"/>
        <end position="186"/>
    </location>
</feature>
<evidence type="ECO:0000256" key="7">
    <source>
        <dbReference type="ARBA" id="ARBA00022833"/>
    </source>
</evidence>
<dbReference type="AlphaFoldDB" id="A0A161HIT2"/>
<keyword evidence="11" id="KW-0131">Cell cycle</keyword>
<dbReference type="GO" id="GO:0000974">
    <property type="term" value="C:Prp19 complex"/>
    <property type="evidence" value="ECO:0007669"/>
    <property type="project" value="EnsemblFungi"/>
</dbReference>
<evidence type="ECO:0000256" key="13">
    <source>
        <dbReference type="SAM" id="MobiDB-lite"/>
    </source>
</evidence>
<dbReference type="CDD" id="cd12360">
    <property type="entry name" value="RRM_cwf2"/>
    <property type="match status" value="1"/>
</dbReference>
<feature type="compositionally biased region" description="Basic and acidic residues" evidence="13">
    <location>
        <begin position="144"/>
        <end position="161"/>
    </location>
</feature>
<evidence type="ECO:0000256" key="12">
    <source>
        <dbReference type="PROSITE-ProRule" id="PRU00176"/>
    </source>
</evidence>
<protein>
    <submittedName>
        <fullName evidence="15">Cwc2p</fullName>
    </submittedName>
</protein>
<dbReference type="InterPro" id="IPR012677">
    <property type="entry name" value="Nucleotide-bd_a/b_plait_sf"/>
</dbReference>
<dbReference type="KEGG" id="slb:AWJ20_743"/>
<dbReference type="InterPro" id="IPR000504">
    <property type="entry name" value="RRM_dom"/>
</dbReference>
<evidence type="ECO:0000256" key="6">
    <source>
        <dbReference type="ARBA" id="ARBA00022771"/>
    </source>
</evidence>
<dbReference type="GO" id="GO:0017070">
    <property type="term" value="F:U6 snRNA binding"/>
    <property type="evidence" value="ECO:0007669"/>
    <property type="project" value="TreeGrafter"/>
</dbReference>
<dbReference type="RefSeq" id="XP_018734964.1">
    <property type="nucleotide sequence ID" value="XM_018882702.1"/>
</dbReference>
<organism evidence="15 16">
    <name type="scientific">Sugiyamaella lignohabitans</name>
    <dbReference type="NCBI Taxonomy" id="796027"/>
    <lineage>
        <taxon>Eukaryota</taxon>
        <taxon>Fungi</taxon>
        <taxon>Dikarya</taxon>
        <taxon>Ascomycota</taxon>
        <taxon>Saccharomycotina</taxon>
        <taxon>Dipodascomycetes</taxon>
        <taxon>Dipodascales</taxon>
        <taxon>Trichomonascaceae</taxon>
        <taxon>Sugiyamaella</taxon>
    </lineage>
</organism>
<dbReference type="GeneID" id="30037809"/>
<dbReference type="PROSITE" id="PS50102">
    <property type="entry name" value="RRM"/>
    <property type="match status" value="1"/>
</dbReference>
<evidence type="ECO:0000259" key="14">
    <source>
        <dbReference type="PROSITE" id="PS50102"/>
    </source>
</evidence>
<keyword evidence="7" id="KW-0862">Zinc</keyword>
<accession>A0A161HIT2</accession>
<evidence type="ECO:0000313" key="16">
    <source>
        <dbReference type="Proteomes" id="UP000189580"/>
    </source>
</evidence>
<dbReference type="PANTHER" id="PTHR14089:SF2">
    <property type="entry name" value="PRE-MRNA-SPLICING FACTOR CWC2"/>
    <property type="match status" value="1"/>
</dbReference>
<dbReference type="GO" id="GO:0071007">
    <property type="term" value="C:U2-type catalytic step 2 spliceosome"/>
    <property type="evidence" value="ECO:0007669"/>
    <property type="project" value="TreeGrafter"/>
</dbReference>
<feature type="region of interest" description="Disordered" evidence="13">
    <location>
        <begin position="144"/>
        <end position="186"/>
    </location>
</feature>
<evidence type="ECO:0000256" key="9">
    <source>
        <dbReference type="ARBA" id="ARBA00023187"/>
    </source>
</evidence>
<dbReference type="SUPFAM" id="SSF54928">
    <property type="entry name" value="RNA-binding domain, RBD"/>
    <property type="match status" value="1"/>
</dbReference>
<feature type="domain" description="RRM" evidence="14">
    <location>
        <begin position="27"/>
        <end position="104"/>
    </location>
</feature>
<evidence type="ECO:0000313" key="15">
    <source>
        <dbReference type="EMBL" id="ANB12487.1"/>
    </source>
</evidence>
<dbReference type="FunFam" id="3.30.70.330:FF:000249">
    <property type="entry name" value="Pre-mRNA-splicing factor CWC2, variant"/>
    <property type="match status" value="1"/>
</dbReference>
<comment type="subcellular location">
    <subcellularLocation>
        <location evidence="1">Nucleus</location>
    </subcellularLocation>
</comment>
<dbReference type="GO" id="GO:0036002">
    <property type="term" value="F:pre-mRNA binding"/>
    <property type="evidence" value="ECO:0007669"/>
    <property type="project" value="TreeGrafter"/>
</dbReference>
<dbReference type="InterPro" id="IPR039171">
    <property type="entry name" value="Cwc2/Slt11"/>
</dbReference>
<keyword evidence="9" id="KW-0508">mRNA splicing</keyword>
<dbReference type="EMBL" id="CP014501">
    <property type="protein sequence ID" value="ANB12487.1"/>
    <property type="molecule type" value="Genomic_DNA"/>
</dbReference>
<evidence type="ECO:0000256" key="8">
    <source>
        <dbReference type="ARBA" id="ARBA00022884"/>
    </source>
</evidence>
<reference evidence="15 16" key="1">
    <citation type="submission" date="2016-02" db="EMBL/GenBank/DDBJ databases">
        <title>Complete genome sequence and transcriptome regulation of the pentose utilising yeast Sugiyamaella lignohabitans.</title>
        <authorList>
            <person name="Bellasio M."/>
            <person name="Peymann A."/>
            <person name="Valli M."/>
            <person name="Sipitzky M."/>
            <person name="Graf A."/>
            <person name="Sauer M."/>
            <person name="Marx H."/>
            <person name="Mattanovich D."/>
        </authorList>
    </citation>
    <scope>NUCLEOTIDE SEQUENCE [LARGE SCALE GENOMIC DNA]</scope>
    <source>
        <strain evidence="15 16">CBS 10342</strain>
    </source>
</reference>
<keyword evidence="3" id="KW-0507">mRNA processing</keyword>
<keyword evidence="5" id="KW-0747">Spliceosome</keyword>
<evidence type="ECO:0000256" key="5">
    <source>
        <dbReference type="ARBA" id="ARBA00022728"/>
    </source>
</evidence>
<sequence>MDCFGRDKFSDYRDDMGGVGSFLRQNRTLYVGRMHVSSEENKMEETVSRHFAEWGDIERIRVLNDRGVAFVTYVNEANAQFAKEAMAHQSLDHDEVLNVRWATEDPNPHAQRREKRRLEEQTAEAIKRLLPASYVAEIEGRHKDAKRLKEQEDKQANEARMLEQSAYSEQAEADAEAENDVDDIPAIEDAKPSGIISEDALRDLQQTLALPAPEPIAPKKISLLASAYDSDDDDD</sequence>
<evidence type="ECO:0000256" key="3">
    <source>
        <dbReference type="ARBA" id="ARBA00022664"/>
    </source>
</evidence>
<dbReference type="GO" id="GO:0071014">
    <property type="term" value="C:post-mRNA release spliceosomal complex"/>
    <property type="evidence" value="ECO:0007669"/>
    <property type="project" value="EnsemblFungi"/>
</dbReference>
<dbReference type="GO" id="GO:0071006">
    <property type="term" value="C:U2-type catalytic step 1 spliceosome"/>
    <property type="evidence" value="ECO:0007669"/>
    <property type="project" value="TreeGrafter"/>
</dbReference>
<dbReference type="Pfam" id="PF00076">
    <property type="entry name" value="RRM_1"/>
    <property type="match status" value="1"/>
</dbReference>
<keyword evidence="16" id="KW-1185">Reference proteome</keyword>
<dbReference type="GO" id="GO:0008270">
    <property type="term" value="F:zinc ion binding"/>
    <property type="evidence" value="ECO:0007669"/>
    <property type="project" value="UniProtKB-KW"/>
</dbReference>
<dbReference type="InterPro" id="IPR034181">
    <property type="entry name" value="Cwc2_RRM"/>
</dbReference>
<dbReference type="GO" id="GO:0008380">
    <property type="term" value="P:RNA splicing"/>
    <property type="evidence" value="ECO:0007669"/>
    <property type="project" value="UniProtKB-KW"/>
</dbReference>
<dbReference type="Gene3D" id="3.30.70.330">
    <property type="match status" value="1"/>
</dbReference>
<evidence type="ECO:0000256" key="11">
    <source>
        <dbReference type="ARBA" id="ARBA00023306"/>
    </source>
</evidence>
<dbReference type="Proteomes" id="UP000189580">
    <property type="component" value="Chromosome a"/>
</dbReference>
<gene>
    <name evidence="15" type="primary">CWC2</name>
    <name evidence="15" type="ORF">AWJ20_743</name>
</gene>
<proteinExistence type="inferred from homology"/>
<keyword evidence="6" id="KW-0863">Zinc-finger</keyword>
<evidence type="ECO:0000256" key="4">
    <source>
        <dbReference type="ARBA" id="ARBA00022723"/>
    </source>
</evidence>
<dbReference type="InterPro" id="IPR035979">
    <property type="entry name" value="RBD_domain_sf"/>
</dbReference>
<evidence type="ECO:0000256" key="10">
    <source>
        <dbReference type="ARBA" id="ARBA00023242"/>
    </source>
</evidence>
<name>A0A161HIT2_9ASCO</name>
<dbReference type="SMART" id="SM00360">
    <property type="entry name" value="RRM"/>
    <property type="match status" value="1"/>
</dbReference>
<evidence type="ECO:0000256" key="2">
    <source>
        <dbReference type="ARBA" id="ARBA00008024"/>
    </source>
</evidence>
<dbReference type="GO" id="GO:0006397">
    <property type="term" value="P:mRNA processing"/>
    <property type="evidence" value="ECO:0007669"/>
    <property type="project" value="UniProtKB-KW"/>
</dbReference>
<comment type="similarity">
    <text evidence="2">Belongs to the RRM CWC2 family.</text>
</comment>
<dbReference type="PANTHER" id="PTHR14089">
    <property type="entry name" value="PRE-MRNA-SPLICING FACTOR RBM22"/>
    <property type="match status" value="1"/>
</dbReference>
<dbReference type="OrthoDB" id="10251848at2759"/>
<evidence type="ECO:0000256" key="1">
    <source>
        <dbReference type="ARBA" id="ARBA00004123"/>
    </source>
</evidence>
<keyword evidence="4" id="KW-0479">Metal-binding</keyword>
<keyword evidence="8 12" id="KW-0694">RNA-binding</keyword>